<dbReference type="CDD" id="cd03280">
    <property type="entry name" value="ABC_MutS2"/>
    <property type="match status" value="1"/>
</dbReference>
<dbReference type="InterPro" id="IPR002625">
    <property type="entry name" value="Smr_dom"/>
</dbReference>
<dbReference type="EC" id="3.6.4.-" evidence="7"/>
<keyword evidence="6 7" id="KW-0238">DNA-binding</keyword>
<keyword evidence="2 7" id="KW-0547">Nucleotide-binding</keyword>
<evidence type="ECO:0000256" key="1">
    <source>
        <dbReference type="ARBA" id="ARBA00022730"/>
    </source>
</evidence>
<dbReference type="SUPFAM" id="SSF160443">
    <property type="entry name" value="SMR domain-like"/>
    <property type="match status" value="1"/>
</dbReference>
<dbReference type="InterPro" id="IPR045076">
    <property type="entry name" value="MutS"/>
</dbReference>
<evidence type="ECO:0000256" key="7">
    <source>
        <dbReference type="HAMAP-Rule" id="MF_00092"/>
    </source>
</evidence>
<dbReference type="EC" id="3.1.-.-" evidence="7"/>
<evidence type="ECO:0000256" key="4">
    <source>
        <dbReference type="ARBA" id="ARBA00022840"/>
    </source>
</evidence>
<dbReference type="SMART" id="SM00463">
    <property type="entry name" value="SMR"/>
    <property type="match status" value="1"/>
</dbReference>
<reference evidence="11" key="1">
    <citation type="journal article" date="2019" name="Int. J. Syst. Evol. Microbiol.">
        <title>The Global Catalogue of Microorganisms (GCM) 10K type strain sequencing project: providing services to taxonomists for standard genome sequencing and annotation.</title>
        <authorList>
            <consortium name="The Broad Institute Genomics Platform"/>
            <consortium name="The Broad Institute Genome Sequencing Center for Infectious Disease"/>
            <person name="Wu L."/>
            <person name="Ma J."/>
        </authorList>
    </citation>
    <scope>NUCLEOTIDE SEQUENCE [LARGE SCALE GENOMIC DNA]</scope>
    <source>
        <strain evidence="11">CCUG 42001</strain>
    </source>
</reference>
<keyword evidence="1 7" id="KW-0699">rRNA-binding</keyword>
<dbReference type="GO" id="GO:0004519">
    <property type="term" value="F:endonuclease activity"/>
    <property type="evidence" value="ECO:0007669"/>
    <property type="project" value="UniProtKB-KW"/>
</dbReference>
<evidence type="ECO:0000256" key="3">
    <source>
        <dbReference type="ARBA" id="ARBA00022801"/>
    </source>
</evidence>
<dbReference type="SUPFAM" id="SSF52540">
    <property type="entry name" value="P-loop containing nucleoside triphosphate hydrolases"/>
    <property type="match status" value="1"/>
</dbReference>
<dbReference type="HAMAP" id="MF_00092">
    <property type="entry name" value="MutS2"/>
    <property type="match status" value="1"/>
</dbReference>
<dbReference type="PANTHER" id="PTHR48466">
    <property type="entry name" value="OS10G0509000 PROTEIN-RELATED"/>
    <property type="match status" value="1"/>
</dbReference>
<evidence type="ECO:0000256" key="2">
    <source>
        <dbReference type="ARBA" id="ARBA00022741"/>
    </source>
</evidence>
<dbReference type="Gene3D" id="3.30.1370.110">
    <property type="match status" value="1"/>
</dbReference>
<keyword evidence="3 7" id="KW-0378">Hydrolase</keyword>
<evidence type="ECO:0000259" key="9">
    <source>
        <dbReference type="PROSITE" id="PS50828"/>
    </source>
</evidence>
<dbReference type="Gene3D" id="3.40.50.300">
    <property type="entry name" value="P-loop containing nucleotide triphosphate hydrolases"/>
    <property type="match status" value="1"/>
</dbReference>
<dbReference type="PIRSF" id="PIRSF005814">
    <property type="entry name" value="MutS_YshD"/>
    <property type="match status" value="1"/>
</dbReference>
<dbReference type="Pfam" id="PF01713">
    <property type="entry name" value="Smr"/>
    <property type="match status" value="1"/>
</dbReference>
<name>A0ABW1WAW3_9BACL</name>
<comment type="caution">
    <text evidence="10">The sequence shown here is derived from an EMBL/GenBank/DDBJ whole genome shotgun (WGS) entry which is preliminary data.</text>
</comment>
<keyword evidence="8" id="KW-0175">Coiled coil</keyword>
<dbReference type="PANTHER" id="PTHR48466:SF2">
    <property type="entry name" value="OS10G0509000 PROTEIN"/>
    <property type="match status" value="1"/>
</dbReference>
<keyword evidence="7 10" id="KW-0255">Endonuclease</keyword>
<keyword evidence="4 7" id="KW-0067">ATP-binding</keyword>
<dbReference type="InterPro" id="IPR005747">
    <property type="entry name" value="MutS2"/>
</dbReference>
<keyword evidence="7" id="KW-0540">Nuclease</keyword>
<gene>
    <name evidence="7" type="primary">mutS2</name>
    <name evidence="7" type="synonym">rqcU</name>
    <name evidence="10" type="ORF">ACFP7A_01570</name>
</gene>
<keyword evidence="11" id="KW-1185">Reference proteome</keyword>
<feature type="coiled-coil region" evidence="8">
    <location>
        <begin position="524"/>
        <end position="601"/>
    </location>
</feature>
<protein>
    <recommendedName>
        <fullName evidence="7">Endonuclease MutS2</fullName>
        <ecNumber evidence="7">3.1.-.-</ecNumber>
    </recommendedName>
    <alternativeName>
        <fullName evidence="7">Ribosome-associated protein quality control-upstream factor</fullName>
        <shortName evidence="7">RQC-upstream factor</shortName>
        <shortName evidence="7">RqcU</shortName>
        <ecNumber evidence="7">3.6.4.-</ecNumber>
    </alternativeName>
</protein>
<dbReference type="InterPro" id="IPR000432">
    <property type="entry name" value="DNA_mismatch_repair_MutS_C"/>
</dbReference>
<feature type="binding site" evidence="7">
    <location>
        <begin position="336"/>
        <end position="343"/>
    </location>
    <ligand>
        <name>ATP</name>
        <dbReference type="ChEBI" id="CHEBI:30616"/>
    </ligand>
</feature>
<dbReference type="InterPro" id="IPR036063">
    <property type="entry name" value="Smr_dom_sf"/>
</dbReference>
<feature type="domain" description="Smr" evidence="9">
    <location>
        <begin position="710"/>
        <end position="785"/>
    </location>
</feature>
<dbReference type="PROSITE" id="PS00486">
    <property type="entry name" value="DNA_MISMATCH_REPAIR_2"/>
    <property type="match status" value="1"/>
</dbReference>
<organism evidence="10 11">
    <name type="scientific">Sporolactobacillus kofuensis</name>
    <dbReference type="NCBI Taxonomy" id="269672"/>
    <lineage>
        <taxon>Bacteria</taxon>
        <taxon>Bacillati</taxon>
        <taxon>Bacillota</taxon>
        <taxon>Bacilli</taxon>
        <taxon>Bacillales</taxon>
        <taxon>Sporolactobacillaceae</taxon>
        <taxon>Sporolactobacillus</taxon>
    </lineage>
</organism>
<dbReference type="SMART" id="SM00534">
    <property type="entry name" value="MUTSac"/>
    <property type="match status" value="1"/>
</dbReference>
<sequence>MNEHALRILEYGKIKQQVMHYTASSLGKSRIETLVPSGDLDEVKRWQEETDEGATVLRLKGSVPFGGITDIRPPLKRSKIGGMLQAKELIDIADTIRGSRLMKNFILDLVHDRELDLPILIERVDTIDPPGGLERKIRSAIDDQGGVMDSASPALRHIRSQIRTCDSRVKQKLESIVRSSGTAKMLSEAIITIRNDRQVVPVKQEYRASFGGIVHDQSASGATLFIEPQAIVDLNNQLSEARAKERHEIERILRVLSEETAEFADVMLQDVESLAQLDFIFAKASYAHQMKATRPKLNDQGIIQLKKARHPLIDRARVVPIDVIFDEQTHALIITGPNTGGKTVSLKTIGLLTLMAQSGLQLPVDEGSEASVFREVFADIGDEQSIEQSLSTFSSHMTNIVEILKDVDFSSLVLFDELGAGTDPQEGAALSMAILDAVYGKGATIVCTTHYSELKAYAYERTGVMNASVEFNVETLSPTYRLLLGVPGRSNAFEISRKLGLPADIIDGARLQISTETNQVDKMIASLEKNRKTAELEEEKARKLKLEVEAKEADLSKKLRELEHDKEDILKKAREKAEHALKEARREAEEIIEELRHYKNNGEVKDHQLIDAKTKLAHALDALEQNDSGKKIQPQKKVATGFKPGDNVKIISFGQDGYIVNKISDQEYLVQAGILKMNVKANDLKKIKEEKKVRPVVNVRTSARTVKPELDLRGERYEDAMLKVEKYLDEAMLAGYPRVSIIHGKGTGALRKGVTQLIDRHPRVKASRLGAQGEGGSGVTVVEFN</sequence>
<dbReference type="PROSITE" id="PS50828">
    <property type="entry name" value="SMR"/>
    <property type="match status" value="1"/>
</dbReference>
<dbReference type="Pfam" id="PF20297">
    <property type="entry name" value="MSSS"/>
    <property type="match status" value="1"/>
</dbReference>
<evidence type="ECO:0000313" key="11">
    <source>
        <dbReference type="Proteomes" id="UP001596267"/>
    </source>
</evidence>
<proteinExistence type="inferred from homology"/>
<evidence type="ECO:0000256" key="6">
    <source>
        <dbReference type="ARBA" id="ARBA00023125"/>
    </source>
</evidence>
<dbReference type="InterPro" id="IPR027417">
    <property type="entry name" value="P-loop_NTPase"/>
</dbReference>
<evidence type="ECO:0000313" key="10">
    <source>
        <dbReference type="EMBL" id="MFC6385275.1"/>
    </source>
</evidence>
<dbReference type="EMBL" id="JBHSTQ010000001">
    <property type="protein sequence ID" value="MFC6385275.1"/>
    <property type="molecule type" value="Genomic_DNA"/>
</dbReference>
<dbReference type="Pfam" id="PF00488">
    <property type="entry name" value="MutS_V"/>
    <property type="match status" value="1"/>
</dbReference>
<comment type="similarity">
    <text evidence="7">Belongs to the DNA mismatch repair MutS family. MutS2 subfamily.</text>
</comment>
<evidence type="ECO:0000256" key="5">
    <source>
        <dbReference type="ARBA" id="ARBA00022884"/>
    </source>
</evidence>
<comment type="function">
    <text evidence="7">Acts as a ribosome collision sensor, splitting the ribosome into its 2 subunits. Detects stalled/collided 70S ribosomes which it binds and splits by an ATP-hydrolysis driven conformational change. Acts upstream of the ribosome quality control system (RQC), a ribosome-associated complex that mediates the extraction of incompletely synthesized nascent chains from stalled ribosomes and their subsequent degradation. Probably generates substrates for RQC.</text>
</comment>
<dbReference type="RefSeq" id="WP_253054448.1">
    <property type="nucleotide sequence ID" value="NZ_JAMXWN010000007.1"/>
</dbReference>
<dbReference type="SUPFAM" id="SSF48334">
    <property type="entry name" value="DNA repair protein MutS, domain III"/>
    <property type="match status" value="1"/>
</dbReference>
<dbReference type="NCBIfam" id="TIGR01069">
    <property type="entry name" value="mutS2"/>
    <property type="match status" value="1"/>
</dbReference>
<accession>A0ABW1WAW3</accession>
<dbReference type="InterPro" id="IPR046893">
    <property type="entry name" value="MSSS"/>
</dbReference>
<comment type="subunit">
    <text evidence="7">Homodimer. Binds to stalled ribosomes, contacting rRNA.</text>
</comment>
<dbReference type="Proteomes" id="UP001596267">
    <property type="component" value="Unassembled WGS sequence"/>
</dbReference>
<keyword evidence="5 7" id="KW-0694">RNA-binding</keyword>
<dbReference type="SMART" id="SM00533">
    <property type="entry name" value="MUTSd"/>
    <property type="match status" value="1"/>
</dbReference>
<comment type="function">
    <text evidence="7">Endonuclease that is involved in the suppression of homologous recombination and thus may have a key role in the control of bacterial genetic diversity.</text>
</comment>
<dbReference type="InterPro" id="IPR036187">
    <property type="entry name" value="DNA_mismatch_repair_MutS_sf"/>
</dbReference>
<dbReference type="InterPro" id="IPR007696">
    <property type="entry name" value="DNA_mismatch_repair_MutS_core"/>
</dbReference>
<evidence type="ECO:0000256" key="8">
    <source>
        <dbReference type="SAM" id="Coils"/>
    </source>
</evidence>